<dbReference type="CDD" id="cd03358">
    <property type="entry name" value="LbH_WxcM_N_like"/>
    <property type="match status" value="1"/>
</dbReference>
<keyword evidence="3" id="KW-0220">Diaminopimelate biosynthesis</keyword>
<dbReference type="SUPFAM" id="SSF51161">
    <property type="entry name" value="Trimeric LpxA-like enzymes"/>
    <property type="match status" value="1"/>
</dbReference>
<name>A0A2V2N0F3_9EURY</name>
<evidence type="ECO:0000256" key="1">
    <source>
        <dbReference type="ARBA" id="ARBA00022605"/>
    </source>
</evidence>
<proteinExistence type="predicted"/>
<dbReference type="PROSITE" id="PS00101">
    <property type="entry name" value="HEXAPEP_TRANSFERASES"/>
    <property type="match status" value="1"/>
</dbReference>
<keyword evidence="2 5" id="KW-0808">Transferase</keyword>
<keyword evidence="1" id="KW-0028">Amino-acid biosynthesis</keyword>
<evidence type="ECO:0000256" key="3">
    <source>
        <dbReference type="ARBA" id="ARBA00022915"/>
    </source>
</evidence>
<dbReference type="GO" id="GO:0016740">
    <property type="term" value="F:transferase activity"/>
    <property type="evidence" value="ECO:0007669"/>
    <property type="project" value="UniProtKB-KW"/>
</dbReference>
<dbReference type="GeneID" id="97608629"/>
<dbReference type="InterPro" id="IPR011004">
    <property type="entry name" value="Trimer_LpxA-like_sf"/>
</dbReference>
<dbReference type="PANTHER" id="PTHR43300:SF10">
    <property type="entry name" value="2,3,4,5-TETRAHYDROPYRIDINE-2,6-DICARBOXYLATE N-ACETYLTRANSFERASE"/>
    <property type="match status" value="1"/>
</dbReference>
<dbReference type="Gene3D" id="2.160.10.10">
    <property type="entry name" value="Hexapeptide repeat proteins"/>
    <property type="match status" value="1"/>
</dbReference>
<dbReference type="AlphaFoldDB" id="A0A2V2N0F3"/>
<comment type="caution">
    <text evidence="5">The sequence shown here is derived from an EMBL/GenBank/DDBJ whole genome shotgun (WGS) entry which is preliminary data.</text>
</comment>
<dbReference type="EMBL" id="QGMZ01000018">
    <property type="protein sequence ID" value="PWR73642.1"/>
    <property type="molecule type" value="Genomic_DNA"/>
</dbReference>
<keyword evidence="4" id="KW-0457">Lysine biosynthesis</keyword>
<evidence type="ECO:0000313" key="6">
    <source>
        <dbReference type="Proteomes" id="UP000245934"/>
    </source>
</evidence>
<keyword evidence="6" id="KW-1185">Reference proteome</keyword>
<dbReference type="OrthoDB" id="30669at2157"/>
<dbReference type="RefSeq" id="WP_109941054.1">
    <property type="nucleotide sequence ID" value="NZ_CP176366.1"/>
</dbReference>
<dbReference type="Proteomes" id="UP000245934">
    <property type="component" value="Unassembled WGS sequence"/>
</dbReference>
<protein>
    <submittedName>
        <fullName evidence="5">N-acetyltransferase</fullName>
    </submittedName>
</protein>
<organism evidence="5 6">
    <name type="scientific">Methanospirillum stamsii</name>
    <dbReference type="NCBI Taxonomy" id="1277351"/>
    <lineage>
        <taxon>Archaea</taxon>
        <taxon>Methanobacteriati</taxon>
        <taxon>Methanobacteriota</taxon>
        <taxon>Stenosarchaea group</taxon>
        <taxon>Methanomicrobia</taxon>
        <taxon>Methanomicrobiales</taxon>
        <taxon>Methanospirillaceae</taxon>
        <taxon>Methanospirillum</taxon>
    </lineage>
</organism>
<dbReference type="InterPro" id="IPR001451">
    <property type="entry name" value="Hexapep"/>
</dbReference>
<dbReference type="PANTHER" id="PTHR43300">
    <property type="entry name" value="ACETYLTRANSFERASE"/>
    <property type="match status" value="1"/>
</dbReference>
<sequence>MTEYGINQIGADALLFEPVTLGFPSRQYLGTKDHPGVIIGNNAILRPGTVLYSDVVIGNNFSTGHNVLVRENTTIGNFVSLGTGVIIEGNCTIGDHANLQSMVYIPTNTILGNHVFIGPNAVLTNDKYPPHGGKSLKGPVVKDNASIGANSTLLPGVIIGEGSLVAAGSIVTHDVPPHSLAVGSPARIKPLPEGAMK</sequence>
<gene>
    <name evidence="5" type="ORF">DLD82_10470</name>
</gene>
<dbReference type="Pfam" id="PF00132">
    <property type="entry name" value="Hexapep"/>
    <property type="match status" value="2"/>
</dbReference>
<evidence type="ECO:0000256" key="4">
    <source>
        <dbReference type="ARBA" id="ARBA00023154"/>
    </source>
</evidence>
<accession>A0A2V2N0F3</accession>
<reference evidence="5 6" key="1">
    <citation type="submission" date="2018-05" db="EMBL/GenBank/DDBJ databases">
        <title>Draft genome of Methanospirillum stamsii Pt1.</title>
        <authorList>
            <person name="Dueholm M.S."/>
            <person name="Nielsen P.H."/>
            <person name="Bakmann L.F."/>
            <person name="Otzen D.E."/>
        </authorList>
    </citation>
    <scope>NUCLEOTIDE SEQUENCE [LARGE SCALE GENOMIC DNA]</scope>
    <source>
        <strain evidence="5 6">Pt1</strain>
    </source>
</reference>
<evidence type="ECO:0000256" key="2">
    <source>
        <dbReference type="ARBA" id="ARBA00022679"/>
    </source>
</evidence>
<evidence type="ECO:0000313" key="5">
    <source>
        <dbReference type="EMBL" id="PWR73642.1"/>
    </source>
</evidence>
<dbReference type="InterPro" id="IPR018357">
    <property type="entry name" value="Hexapep_transf_CS"/>
</dbReference>
<dbReference type="InterPro" id="IPR050179">
    <property type="entry name" value="Trans_hexapeptide_repeat"/>
</dbReference>